<dbReference type="PANTHER" id="PTHR48041">
    <property type="entry name" value="ABC TRANSPORTER G FAMILY MEMBER 28"/>
    <property type="match status" value="1"/>
</dbReference>
<keyword evidence="4 6" id="KW-1133">Transmembrane helix</keyword>
<evidence type="ECO:0000256" key="3">
    <source>
        <dbReference type="ARBA" id="ARBA00022692"/>
    </source>
</evidence>
<dbReference type="InterPro" id="IPR013525">
    <property type="entry name" value="ABC2_TM"/>
</dbReference>
<feature type="transmembrane region" description="Helical" evidence="6">
    <location>
        <begin position="71"/>
        <end position="90"/>
    </location>
</feature>
<reference evidence="8" key="1">
    <citation type="submission" date="2017-05" db="UniProtKB">
        <authorList>
            <consortium name="EnsemblMetazoa"/>
        </authorList>
    </citation>
    <scope>IDENTIFICATION</scope>
</reference>
<name>A0A1X7TM51_AMPQE</name>
<dbReference type="AlphaFoldDB" id="A0A1X7TM51"/>
<evidence type="ECO:0000256" key="1">
    <source>
        <dbReference type="ARBA" id="ARBA00004141"/>
    </source>
</evidence>
<dbReference type="Pfam" id="PF01061">
    <property type="entry name" value="ABC2_membrane"/>
    <property type="match status" value="1"/>
</dbReference>
<dbReference type="GO" id="GO:0140359">
    <property type="term" value="F:ABC-type transporter activity"/>
    <property type="evidence" value="ECO:0007669"/>
    <property type="project" value="InterPro"/>
</dbReference>
<evidence type="ECO:0000313" key="8">
    <source>
        <dbReference type="EnsemblMetazoa" id="Aqu2.1.15993_001"/>
    </source>
</evidence>
<dbReference type="EnsemblMetazoa" id="Aqu2.1.15993_001">
    <property type="protein sequence ID" value="Aqu2.1.15993_001"/>
    <property type="gene ID" value="Aqu2.1.15993"/>
</dbReference>
<dbReference type="OrthoDB" id="66620at2759"/>
<feature type="transmembrane region" description="Helical" evidence="6">
    <location>
        <begin position="96"/>
        <end position="112"/>
    </location>
</feature>
<evidence type="ECO:0000256" key="5">
    <source>
        <dbReference type="ARBA" id="ARBA00023136"/>
    </source>
</evidence>
<keyword evidence="2" id="KW-0813">Transport</keyword>
<evidence type="ECO:0000256" key="2">
    <source>
        <dbReference type="ARBA" id="ARBA00022448"/>
    </source>
</evidence>
<feature type="domain" description="ABC-2 type transporter transmembrane" evidence="7">
    <location>
        <begin position="22"/>
        <end position="114"/>
    </location>
</feature>
<accession>A0A1X7TM51</accession>
<evidence type="ECO:0000256" key="4">
    <source>
        <dbReference type="ARBA" id="ARBA00022989"/>
    </source>
</evidence>
<organism evidence="8">
    <name type="scientific">Amphimedon queenslandica</name>
    <name type="common">Sponge</name>
    <dbReference type="NCBI Taxonomy" id="400682"/>
    <lineage>
        <taxon>Eukaryota</taxon>
        <taxon>Metazoa</taxon>
        <taxon>Porifera</taxon>
        <taxon>Demospongiae</taxon>
        <taxon>Heteroscleromorpha</taxon>
        <taxon>Haplosclerida</taxon>
        <taxon>Niphatidae</taxon>
        <taxon>Amphimedon</taxon>
    </lineage>
</organism>
<dbReference type="PANTHER" id="PTHR48041:SF116">
    <property type="entry name" value="PROTEIN BROWN"/>
    <property type="match status" value="1"/>
</dbReference>
<dbReference type="GO" id="GO:0005886">
    <property type="term" value="C:plasma membrane"/>
    <property type="evidence" value="ECO:0007669"/>
    <property type="project" value="TreeGrafter"/>
</dbReference>
<evidence type="ECO:0000256" key="6">
    <source>
        <dbReference type="SAM" id="Phobius"/>
    </source>
</evidence>
<keyword evidence="3 6" id="KW-0812">Transmembrane</keyword>
<protein>
    <recommendedName>
        <fullName evidence="7">ABC-2 type transporter transmembrane domain-containing protein</fullName>
    </recommendedName>
</protein>
<keyword evidence="5 6" id="KW-0472">Membrane</keyword>
<proteinExistence type="predicted"/>
<comment type="subcellular location">
    <subcellularLocation>
        <location evidence="1">Membrane</location>
        <topology evidence="1">Multi-pass membrane protein</topology>
    </subcellularLocation>
</comment>
<sequence>MLHKGLEELRKIWTPTNTALCHENASGFYRVSSYFIAKVLCDIIPMRVLQLCIFASVTYFMMGFQVEVNKFFIYFLGLMLVAIAASSSAFWVSAGVTVAGLANLLVTLTYVVQMV</sequence>
<evidence type="ECO:0000259" key="7">
    <source>
        <dbReference type="Pfam" id="PF01061"/>
    </source>
</evidence>
<dbReference type="InterPro" id="IPR050352">
    <property type="entry name" value="ABCG_transporters"/>
</dbReference>
<dbReference type="InParanoid" id="A0A1X7TM51"/>